<dbReference type="GO" id="GO:0009279">
    <property type="term" value="C:cell outer membrane"/>
    <property type="evidence" value="ECO:0007669"/>
    <property type="project" value="InterPro"/>
</dbReference>
<reference evidence="2 3" key="1">
    <citation type="submission" date="2014-08" db="EMBL/GenBank/DDBJ databases">
        <title>Porphyromonas crevioricanis strain:COT-253_OH1447 Genome sequencing.</title>
        <authorList>
            <person name="Wallis C."/>
            <person name="Deusch O."/>
            <person name="O'Flynn C."/>
            <person name="Davis I."/>
            <person name="Jospin G."/>
            <person name="Darling A.E."/>
            <person name="Coil D.A."/>
            <person name="Alexiev A."/>
            <person name="Horsfall A."/>
            <person name="Kirkwood N."/>
            <person name="Harris S."/>
            <person name="Eisen J.A."/>
        </authorList>
    </citation>
    <scope>NUCLEOTIDE SEQUENCE [LARGE SCALE GENOMIC DNA]</scope>
    <source>
        <strain evidence="3">COT-253 OH1447</strain>
    </source>
</reference>
<proteinExistence type="predicted"/>
<evidence type="ECO:0000259" key="1">
    <source>
        <dbReference type="Pfam" id="PF01389"/>
    </source>
</evidence>
<name>A0AB34PHG6_9PORP</name>
<gene>
    <name evidence="2" type="ORF">HQ38_00605</name>
</gene>
<accession>A0AB34PHG6</accession>
<evidence type="ECO:0000313" key="3">
    <source>
        <dbReference type="Proteomes" id="UP000030136"/>
    </source>
</evidence>
<dbReference type="EMBL" id="JQJC01000002">
    <property type="protein sequence ID" value="KGN96820.1"/>
    <property type="molecule type" value="Genomic_DNA"/>
</dbReference>
<sequence>MNYLGASNIILLKRVIFTFFLLLTPQLIVGQERYGINIVGAKMGYGKLLSLSRPHGLDKIRHKYIDFLPALSPRLDFVEYKDFLPRIDLGKNVDLSGYITTEQFSFGMIGSPRIYGWGNISFSTSPHFSTRLSGLYQSYQNNMYGYSLTGSIRYEKQRWILEGNIRYDQTNILGKETHQGVSLHPSLEYAINDKFSIYSCLHIAYLHKEGSTYFSNTSLIRYNLSRNISFFIGTETYFNPITKRVVVNPTAGIESRVR</sequence>
<dbReference type="InterPro" id="IPR000498">
    <property type="entry name" value="OmpA-like_TM_dom"/>
</dbReference>
<organism evidence="2 3">
    <name type="scientific">Porphyromonas crevioricanis</name>
    <dbReference type="NCBI Taxonomy" id="393921"/>
    <lineage>
        <taxon>Bacteria</taxon>
        <taxon>Pseudomonadati</taxon>
        <taxon>Bacteroidota</taxon>
        <taxon>Bacteroidia</taxon>
        <taxon>Bacteroidales</taxon>
        <taxon>Porphyromonadaceae</taxon>
        <taxon>Porphyromonas</taxon>
    </lineage>
</organism>
<evidence type="ECO:0000313" key="2">
    <source>
        <dbReference type="EMBL" id="KGN96820.1"/>
    </source>
</evidence>
<dbReference type="Proteomes" id="UP000030136">
    <property type="component" value="Unassembled WGS sequence"/>
</dbReference>
<comment type="caution">
    <text evidence="2">The sequence shown here is derived from an EMBL/GenBank/DDBJ whole genome shotgun (WGS) entry which is preliminary data.</text>
</comment>
<protein>
    <recommendedName>
        <fullName evidence="1">Outer membrane protein OmpA-like transmembrane domain-containing protein</fullName>
    </recommendedName>
</protein>
<dbReference type="AlphaFoldDB" id="A0AB34PHG6"/>
<dbReference type="RefSeq" id="WP_036846554.1">
    <property type="nucleotide sequence ID" value="NZ_JQJC01000002.1"/>
</dbReference>
<dbReference type="Pfam" id="PF01389">
    <property type="entry name" value="OmpA_membrane"/>
    <property type="match status" value="1"/>
</dbReference>
<dbReference type="SUPFAM" id="SSF56935">
    <property type="entry name" value="Porins"/>
    <property type="match status" value="1"/>
</dbReference>
<feature type="domain" description="Outer membrane protein OmpA-like transmembrane" evidence="1">
    <location>
        <begin position="145"/>
        <end position="232"/>
    </location>
</feature>